<gene>
    <name evidence="2" type="ORF">F2P81_022619</name>
</gene>
<protein>
    <submittedName>
        <fullName evidence="2">Uncharacterized protein</fullName>
    </submittedName>
</protein>
<dbReference type="Proteomes" id="UP000438429">
    <property type="component" value="Unassembled WGS sequence"/>
</dbReference>
<evidence type="ECO:0000313" key="3">
    <source>
        <dbReference type="Proteomes" id="UP000438429"/>
    </source>
</evidence>
<evidence type="ECO:0000256" key="1">
    <source>
        <dbReference type="SAM" id="MobiDB-lite"/>
    </source>
</evidence>
<reference evidence="2 3" key="1">
    <citation type="submission" date="2019-06" db="EMBL/GenBank/DDBJ databases">
        <title>Draft genomes of female and male turbot (Scophthalmus maximus).</title>
        <authorList>
            <person name="Xu H."/>
            <person name="Xu X.-W."/>
            <person name="Shao C."/>
            <person name="Chen S."/>
        </authorList>
    </citation>
    <scope>NUCLEOTIDE SEQUENCE [LARGE SCALE GENOMIC DNA]</scope>
    <source>
        <strain evidence="2">Ysfricsl-2016a</strain>
        <tissue evidence="2">Blood</tissue>
    </source>
</reference>
<dbReference type="AlphaFoldDB" id="A0A6A4S0T0"/>
<feature type="compositionally biased region" description="Polar residues" evidence="1">
    <location>
        <begin position="20"/>
        <end position="34"/>
    </location>
</feature>
<sequence length="72" mass="8456">MRNNDGSVCRPGGCREGSRRWTNAGNLSVDNQPPRTERVGRRIRQPRLFFERRPDRDESSYSLMEERDMMGI</sequence>
<name>A0A6A4S0T0_SCOMX</name>
<evidence type="ECO:0000313" key="2">
    <source>
        <dbReference type="EMBL" id="KAF0025738.1"/>
    </source>
</evidence>
<accession>A0A6A4S0T0</accession>
<dbReference type="EMBL" id="VEVO01000020">
    <property type="protein sequence ID" value="KAF0025738.1"/>
    <property type="molecule type" value="Genomic_DNA"/>
</dbReference>
<feature type="region of interest" description="Disordered" evidence="1">
    <location>
        <begin position="1"/>
        <end position="41"/>
    </location>
</feature>
<proteinExistence type="predicted"/>
<organism evidence="2 3">
    <name type="scientific">Scophthalmus maximus</name>
    <name type="common">Turbot</name>
    <name type="synonym">Psetta maxima</name>
    <dbReference type="NCBI Taxonomy" id="52904"/>
    <lineage>
        <taxon>Eukaryota</taxon>
        <taxon>Metazoa</taxon>
        <taxon>Chordata</taxon>
        <taxon>Craniata</taxon>
        <taxon>Vertebrata</taxon>
        <taxon>Euteleostomi</taxon>
        <taxon>Actinopterygii</taxon>
        <taxon>Neopterygii</taxon>
        <taxon>Teleostei</taxon>
        <taxon>Neoteleostei</taxon>
        <taxon>Acanthomorphata</taxon>
        <taxon>Carangaria</taxon>
        <taxon>Pleuronectiformes</taxon>
        <taxon>Pleuronectoidei</taxon>
        <taxon>Scophthalmidae</taxon>
        <taxon>Scophthalmus</taxon>
    </lineage>
</organism>
<comment type="caution">
    <text evidence="2">The sequence shown here is derived from an EMBL/GenBank/DDBJ whole genome shotgun (WGS) entry which is preliminary data.</text>
</comment>